<organism evidence="1 2">
    <name type="scientific">Rickettsia massiliae (strain Mtu5)</name>
    <dbReference type="NCBI Taxonomy" id="416276"/>
    <lineage>
        <taxon>Bacteria</taxon>
        <taxon>Pseudomonadati</taxon>
        <taxon>Pseudomonadota</taxon>
        <taxon>Alphaproteobacteria</taxon>
        <taxon>Rickettsiales</taxon>
        <taxon>Rickettsiaceae</taxon>
        <taxon>Rickettsieae</taxon>
        <taxon>Rickettsia</taxon>
        <taxon>spotted fever group</taxon>
    </lineage>
</organism>
<evidence type="ECO:0000313" key="2">
    <source>
        <dbReference type="Proteomes" id="UP000001311"/>
    </source>
</evidence>
<keyword evidence="2" id="KW-1185">Reference proteome</keyword>
<name>A8F229_RICM5</name>
<reference evidence="1 2" key="1">
    <citation type="journal article" date="2007" name="Genome Res.">
        <title>Lateral gene transfer between obligate intracellular bacteria: evidence from the Rickettsia massiliae genome.</title>
        <authorList>
            <person name="Blanc G."/>
            <person name="Ogata H."/>
            <person name="Robert C."/>
            <person name="Audic S."/>
            <person name="Claverie J.-M."/>
            <person name="Raoult D."/>
        </authorList>
    </citation>
    <scope>NUCLEOTIDE SEQUENCE [LARGE SCALE GENOMIC DNA]</scope>
    <source>
        <strain evidence="2">Mtu5</strain>
    </source>
</reference>
<evidence type="ECO:0000313" key="1">
    <source>
        <dbReference type="EMBL" id="ABV84965.1"/>
    </source>
</evidence>
<dbReference type="EMBL" id="CP000683">
    <property type="protein sequence ID" value="ABV84965.1"/>
    <property type="molecule type" value="Genomic_DNA"/>
</dbReference>
<dbReference type="HOGENOM" id="CLU_186687_1_0_5"/>
<gene>
    <name evidence="1" type="ordered locus">RMA_0861</name>
</gene>
<evidence type="ECO:0008006" key="3">
    <source>
        <dbReference type="Google" id="ProtNLM"/>
    </source>
</evidence>
<accession>A8F229</accession>
<dbReference type="Proteomes" id="UP000001311">
    <property type="component" value="Chromosome"/>
</dbReference>
<dbReference type="AlphaFoldDB" id="A8F229"/>
<dbReference type="KEGG" id="rms:RMA_0861"/>
<sequence length="94" mass="11168">MMTKYRYNHEKNVKLLHERGIGFEEIIQSIADGNLLDIKLHHNQEKYKGQKILYVRMIAQVYAVLYIKGDKDAIFLNTLFPSRKAKKEFLKNKK</sequence>
<proteinExistence type="predicted"/>
<protein>
    <recommendedName>
        <fullName evidence="3">Toxin</fullName>
    </recommendedName>
</protein>